<accession>A0ABP0HIR4</accession>
<dbReference type="Proteomes" id="UP001642484">
    <property type="component" value="Unassembled WGS sequence"/>
</dbReference>
<comment type="caution">
    <text evidence="1">The sequence shown here is derived from an EMBL/GenBank/DDBJ whole genome shotgun (WGS) entry which is preliminary data.</text>
</comment>
<keyword evidence="2" id="KW-1185">Reference proteome</keyword>
<proteinExistence type="predicted"/>
<sequence length="160" mass="17959">MLSAPGVDFQGGDFCTLESDDTLRSHHFGKGDALVFLSHKAHCVQPVTSGRRQTLVMELWEGEERCCNHRCHQRWGECREDEVQPVKADPTRVLQDGPRLFAATAFEGIAFFPKVGQILRQSLQKPKSACNVEVVFEDARPVASVRATRKIQRGELLVLK</sequence>
<gene>
    <name evidence="1" type="ORF">CCMP2556_LOCUS1922</name>
</gene>
<dbReference type="EMBL" id="CAXAMN010000681">
    <property type="protein sequence ID" value="CAK8990106.1"/>
    <property type="molecule type" value="Genomic_DNA"/>
</dbReference>
<evidence type="ECO:0008006" key="3">
    <source>
        <dbReference type="Google" id="ProtNLM"/>
    </source>
</evidence>
<protein>
    <recommendedName>
        <fullName evidence="3">Prolyl 4-hydroxylase alpha subunit Fe(2+) 2OG dioxygenase domain-containing protein</fullName>
    </recommendedName>
</protein>
<evidence type="ECO:0000313" key="2">
    <source>
        <dbReference type="Proteomes" id="UP001642484"/>
    </source>
</evidence>
<dbReference type="Gene3D" id="2.60.120.620">
    <property type="entry name" value="q2cbj1_9rhob like domain"/>
    <property type="match status" value="1"/>
</dbReference>
<organism evidence="1 2">
    <name type="scientific">Durusdinium trenchii</name>
    <dbReference type="NCBI Taxonomy" id="1381693"/>
    <lineage>
        <taxon>Eukaryota</taxon>
        <taxon>Sar</taxon>
        <taxon>Alveolata</taxon>
        <taxon>Dinophyceae</taxon>
        <taxon>Suessiales</taxon>
        <taxon>Symbiodiniaceae</taxon>
        <taxon>Durusdinium</taxon>
    </lineage>
</organism>
<reference evidence="1 2" key="1">
    <citation type="submission" date="2024-02" db="EMBL/GenBank/DDBJ databases">
        <authorList>
            <person name="Chen Y."/>
            <person name="Shah S."/>
            <person name="Dougan E. K."/>
            <person name="Thang M."/>
            <person name="Chan C."/>
        </authorList>
    </citation>
    <scope>NUCLEOTIDE SEQUENCE [LARGE SCALE GENOMIC DNA]</scope>
</reference>
<dbReference type="GO" id="GO:0016301">
    <property type="term" value="F:kinase activity"/>
    <property type="evidence" value="ECO:0007669"/>
    <property type="project" value="UniProtKB-KW"/>
</dbReference>
<evidence type="ECO:0000313" key="1">
    <source>
        <dbReference type="EMBL" id="CAK8990106.1"/>
    </source>
</evidence>
<name>A0ABP0HIR4_9DINO</name>